<feature type="compositionally biased region" description="Polar residues" evidence="1">
    <location>
        <begin position="137"/>
        <end position="159"/>
    </location>
</feature>
<feature type="compositionally biased region" description="Polar residues" evidence="1">
    <location>
        <begin position="633"/>
        <end position="648"/>
    </location>
</feature>
<feature type="compositionally biased region" description="Polar residues" evidence="1">
    <location>
        <begin position="226"/>
        <end position="235"/>
    </location>
</feature>
<organism evidence="2 3">
    <name type="scientific">Candida glabrata</name>
    <name type="common">Yeast</name>
    <name type="synonym">Torulopsis glabrata</name>
    <dbReference type="NCBI Taxonomy" id="5478"/>
    <lineage>
        <taxon>Eukaryota</taxon>
        <taxon>Fungi</taxon>
        <taxon>Dikarya</taxon>
        <taxon>Ascomycota</taxon>
        <taxon>Saccharomycotina</taxon>
        <taxon>Saccharomycetes</taxon>
        <taxon>Saccharomycetales</taxon>
        <taxon>Saccharomycetaceae</taxon>
        <taxon>Nakaseomyces</taxon>
    </lineage>
</organism>
<name>A0A0W0DBU9_CANGB</name>
<feature type="compositionally biased region" description="Basic and acidic residues" evidence="1">
    <location>
        <begin position="240"/>
        <end position="249"/>
    </location>
</feature>
<dbReference type="VEuPathDB" id="FungiDB:GVI51_K04719"/>
<reference evidence="2 3" key="1">
    <citation type="submission" date="2015-10" db="EMBL/GenBank/DDBJ databases">
        <title>Draft genomes sequences of Candida glabrata isolates 1A, 1B, 2A, 2B, 3A and 3B.</title>
        <authorList>
            <person name="Haavelsrud O.E."/>
            <person name="Gaustad P."/>
        </authorList>
    </citation>
    <scope>NUCLEOTIDE SEQUENCE [LARGE SCALE GENOMIC DNA]</scope>
    <source>
        <strain evidence="2">910700640</strain>
    </source>
</reference>
<proteinExistence type="predicted"/>
<dbReference type="Pfam" id="PF01803">
    <property type="entry name" value="LIM_bind"/>
    <property type="match status" value="1"/>
</dbReference>
<evidence type="ECO:0000256" key="1">
    <source>
        <dbReference type="SAM" id="MobiDB-lite"/>
    </source>
</evidence>
<feature type="compositionally biased region" description="Polar residues" evidence="1">
    <location>
        <begin position="283"/>
        <end position="298"/>
    </location>
</feature>
<comment type="caution">
    <text evidence="2">The sequence shown here is derived from an EMBL/GenBank/DDBJ whole genome shotgun (WGS) entry which is preliminary data.</text>
</comment>
<dbReference type="PANTHER" id="PTHR10378">
    <property type="entry name" value="LIM DOMAIN-BINDING PROTEIN"/>
    <property type="match status" value="1"/>
</dbReference>
<feature type="compositionally biased region" description="Polar residues" evidence="1">
    <location>
        <begin position="188"/>
        <end position="218"/>
    </location>
</feature>
<feature type="region of interest" description="Disordered" evidence="1">
    <location>
        <begin position="71"/>
        <end position="97"/>
    </location>
</feature>
<dbReference type="VEuPathDB" id="FungiDB:CAGL0K04873g"/>
<evidence type="ECO:0000313" key="3">
    <source>
        <dbReference type="Proteomes" id="UP000054886"/>
    </source>
</evidence>
<feature type="compositionally biased region" description="Polar residues" evidence="1">
    <location>
        <begin position="82"/>
        <end position="97"/>
    </location>
</feature>
<accession>A0A0W0DBU9</accession>
<feature type="compositionally biased region" description="Basic and acidic residues" evidence="1">
    <location>
        <begin position="268"/>
        <end position="281"/>
    </location>
</feature>
<dbReference type="Proteomes" id="UP000054886">
    <property type="component" value="Unassembled WGS sequence"/>
</dbReference>
<dbReference type="InterPro" id="IPR029005">
    <property type="entry name" value="LIM-bd/SEUSS"/>
</dbReference>
<dbReference type="VEuPathDB" id="FungiDB:B1J91_K04873g"/>
<evidence type="ECO:0000313" key="2">
    <source>
        <dbReference type="EMBL" id="KTA96516.1"/>
    </source>
</evidence>
<feature type="compositionally biased region" description="Low complexity" evidence="1">
    <location>
        <begin position="71"/>
        <end position="81"/>
    </location>
</feature>
<sequence length="674" mass="75241">MKNNSGLDDVKMAGVKVRNPTTGFNSTYIAKNHDIPTNFTTADVGSHKSGSVNGSSPGAAFTLRGTPILGNSTTVSSNNNNKHITGTRQSPSSKLNNNNHYMQAMTTQHLLHQQLKTKQNFQMQENSAQEAMKRQPNEGQGQGQYVPSSSVSNKSQTAQAEPPQPRSSDTPASFEIETKDSPDYESYESGTTIPLNISLASTHPGENNSLKSNPTSNREVADKTTESNSNFNTGAFASDIKMKNRETNKSHSNKTSTSLSAHSTPLDNGKESNKNFKDLGKPSRNNTNIGSDSSQGNGSERLPLNMDPAKQRYFLFQQQQQQMNKTLSFIHSYRVRKYIANMANLRLYELVGILNRSAGQIGNPEYWNKFVSDVFVSNGLINFSRKLDNNFKQFQFYSALLPMFAIASAELGLVRIETVIQQLITQVLSNGTIFFNCPRCTFTYHYSDGSYVTHFTQLKGIFNRNFKIEWIDVCLHSFVPGVEWSFLEALVSDSNRSKEIFEKLSQDKNQTDEEIKSGRSQNNFDAIMKLRSYFKVFKNLSIFGIPDDIIRKMQMGHVMSTLKNVMIYDKQQALQNGLDGKRNPFDSYVSYVEEKYKPGPEGKDFEASEMQSNSGTPTANDTTTRKRPYPPDGTSNTHDQIHSSTPSSAEILASIDIDAKRRRHSGISPRSTDS</sequence>
<protein>
    <submittedName>
        <fullName evidence="2">Morphogenetic regulator of filamentous growth protein 1</fullName>
    </submittedName>
</protein>
<feature type="region of interest" description="Disordered" evidence="1">
    <location>
        <begin position="117"/>
        <end position="304"/>
    </location>
</feature>
<feature type="region of interest" description="Disordered" evidence="1">
    <location>
        <begin position="599"/>
        <end position="674"/>
    </location>
</feature>
<feature type="compositionally biased region" description="Polar residues" evidence="1">
    <location>
        <begin position="120"/>
        <end position="129"/>
    </location>
</feature>
<dbReference type="AlphaFoldDB" id="A0A0W0DBU9"/>
<dbReference type="VEuPathDB" id="FungiDB:GWK60_K04719"/>
<feature type="compositionally biased region" description="Polar residues" evidence="1">
    <location>
        <begin position="609"/>
        <end position="622"/>
    </location>
</feature>
<dbReference type="EMBL" id="LLZZ01000172">
    <property type="protein sequence ID" value="KTA96516.1"/>
    <property type="molecule type" value="Genomic_DNA"/>
</dbReference>
<gene>
    <name evidence="2" type="ORF">AO440_003460</name>
</gene>